<dbReference type="Proteomes" id="UP001162162">
    <property type="component" value="Unassembled WGS sequence"/>
</dbReference>
<dbReference type="InterPro" id="IPR036508">
    <property type="entry name" value="Chitin-bd_dom_sf"/>
</dbReference>
<sequence>MERSTVPTGIEEPSPLTIPTVPSSDTTLEPCLLNSDPDYFVCTSTGRYPNLNDPTCETYFLCSLLRNGSYLKTKYSCPPTAYFHQETHVCDTTYTCPCRVLTTRSETISTTESTVELSKEPSTDTGLSTITESSTATVLSSTVLTEISELSTVTIITDVSTHSTPEVCIFNNDPEYFECSATGRYPNLNDPTCETYFFLLRNGSYLKTKYSCPPTSYFHQGTHVCDTTYTCPCKELTPGSEVTSYHYGIYCRALYRTLNARYWAINNYRVLYSDPDYFECSATGRYPNLNDPTCETYFLCSLLKNGFFRETKYSCPPTSYFNQQARICDTSYSCPCRELTTPSTKVVWIFYISLELAVNAVAEETDGSSNIKINKCKDKVDIVVKDPRRQKE</sequence>
<name>A0AAV8YZ15_9CUCU</name>
<evidence type="ECO:0000313" key="4">
    <source>
        <dbReference type="Proteomes" id="UP001162162"/>
    </source>
</evidence>
<dbReference type="GO" id="GO:0008061">
    <property type="term" value="F:chitin binding"/>
    <property type="evidence" value="ECO:0007669"/>
    <property type="project" value="InterPro"/>
</dbReference>
<dbReference type="SMART" id="SM00494">
    <property type="entry name" value="ChtBD2"/>
    <property type="match status" value="3"/>
</dbReference>
<dbReference type="AlphaFoldDB" id="A0AAV8YZ15"/>
<feature type="domain" description="Chitin-binding type-2" evidence="2">
    <location>
        <begin position="39"/>
        <end position="100"/>
    </location>
</feature>
<dbReference type="InterPro" id="IPR002557">
    <property type="entry name" value="Chitin-bd_dom"/>
</dbReference>
<dbReference type="SUPFAM" id="SSF57625">
    <property type="entry name" value="Invertebrate chitin-binding proteins"/>
    <property type="match status" value="2"/>
</dbReference>
<feature type="domain" description="Chitin-binding type-2" evidence="2">
    <location>
        <begin position="277"/>
        <end position="338"/>
    </location>
</feature>
<dbReference type="GO" id="GO:0005576">
    <property type="term" value="C:extracellular region"/>
    <property type="evidence" value="ECO:0007669"/>
    <property type="project" value="InterPro"/>
</dbReference>
<reference evidence="3" key="1">
    <citation type="journal article" date="2023" name="Insect Mol. Biol.">
        <title>Genome sequencing provides insights into the evolution of gene families encoding plant cell wall-degrading enzymes in longhorned beetles.</title>
        <authorList>
            <person name="Shin N.R."/>
            <person name="Okamura Y."/>
            <person name="Kirsch R."/>
            <person name="Pauchet Y."/>
        </authorList>
    </citation>
    <scope>NUCLEOTIDE SEQUENCE</scope>
    <source>
        <strain evidence="3">AMC_N1</strain>
    </source>
</reference>
<evidence type="ECO:0000313" key="3">
    <source>
        <dbReference type="EMBL" id="KAJ8956161.1"/>
    </source>
</evidence>
<dbReference type="PROSITE" id="PS50940">
    <property type="entry name" value="CHIT_BIND_II"/>
    <property type="match status" value="2"/>
</dbReference>
<protein>
    <recommendedName>
        <fullName evidence="2">Chitin-binding type-2 domain-containing protein</fullName>
    </recommendedName>
</protein>
<dbReference type="EMBL" id="JAPWTK010000032">
    <property type="protein sequence ID" value="KAJ8956161.1"/>
    <property type="molecule type" value="Genomic_DNA"/>
</dbReference>
<evidence type="ECO:0000259" key="2">
    <source>
        <dbReference type="PROSITE" id="PS50940"/>
    </source>
</evidence>
<accession>A0AAV8YZ15</accession>
<feature type="region of interest" description="Disordered" evidence="1">
    <location>
        <begin position="1"/>
        <end position="21"/>
    </location>
</feature>
<dbReference type="Gene3D" id="2.170.140.10">
    <property type="entry name" value="Chitin binding domain"/>
    <property type="match status" value="2"/>
</dbReference>
<organism evidence="3 4">
    <name type="scientific">Aromia moschata</name>
    <dbReference type="NCBI Taxonomy" id="1265417"/>
    <lineage>
        <taxon>Eukaryota</taxon>
        <taxon>Metazoa</taxon>
        <taxon>Ecdysozoa</taxon>
        <taxon>Arthropoda</taxon>
        <taxon>Hexapoda</taxon>
        <taxon>Insecta</taxon>
        <taxon>Pterygota</taxon>
        <taxon>Neoptera</taxon>
        <taxon>Endopterygota</taxon>
        <taxon>Coleoptera</taxon>
        <taxon>Polyphaga</taxon>
        <taxon>Cucujiformia</taxon>
        <taxon>Chrysomeloidea</taxon>
        <taxon>Cerambycidae</taxon>
        <taxon>Cerambycinae</taxon>
        <taxon>Callichromatini</taxon>
        <taxon>Aromia</taxon>
    </lineage>
</organism>
<keyword evidence="4" id="KW-1185">Reference proteome</keyword>
<comment type="caution">
    <text evidence="3">The sequence shown here is derived from an EMBL/GenBank/DDBJ whole genome shotgun (WGS) entry which is preliminary data.</text>
</comment>
<gene>
    <name evidence="3" type="ORF">NQ318_020712</name>
</gene>
<proteinExistence type="predicted"/>
<evidence type="ECO:0000256" key="1">
    <source>
        <dbReference type="SAM" id="MobiDB-lite"/>
    </source>
</evidence>